<evidence type="ECO:0000256" key="6">
    <source>
        <dbReference type="ARBA" id="ARBA00023187"/>
    </source>
</evidence>
<evidence type="ECO:0000313" key="12">
    <source>
        <dbReference type="Proteomes" id="UP000000267"/>
    </source>
</evidence>
<dbReference type="SMART" id="SM00386">
    <property type="entry name" value="HAT"/>
    <property type="match status" value="12"/>
</dbReference>
<dbReference type="GO" id="GO:0003688">
    <property type="term" value="F:DNA replication origin binding"/>
    <property type="evidence" value="ECO:0007669"/>
    <property type="project" value="EnsemblFungi"/>
</dbReference>
<dbReference type="GO" id="GO:0000354">
    <property type="term" value="P:cis assembly of pre-catalytic spliceosome"/>
    <property type="evidence" value="ECO:0007669"/>
    <property type="project" value="EnsemblFungi"/>
</dbReference>
<keyword evidence="4" id="KW-0747">Spliceosome</keyword>
<dbReference type="EMBL" id="DS480380">
    <property type="protein sequence ID" value="EDO19316.1"/>
    <property type="molecule type" value="Genomic_DNA"/>
</dbReference>
<feature type="domain" description="Pre-mRNA-splicing factor Syf1-like N-terminal HAT-repeats" evidence="10">
    <location>
        <begin position="302"/>
        <end position="464"/>
    </location>
</feature>
<protein>
    <recommendedName>
        <fullName evidence="8">Pre-mRNA-splicing factor CLF1</fullName>
    </recommendedName>
</protein>
<accession>A7TEK9</accession>
<dbReference type="SUPFAM" id="SSF48452">
    <property type="entry name" value="TPR-like"/>
    <property type="match status" value="3"/>
</dbReference>
<feature type="region of interest" description="Disordered" evidence="9">
    <location>
        <begin position="561"/>
        <end position="583"/>
    </location>
</feature>
<evidence type="ECO:0000256" key="8">
    <source>
        <dbReference type="ARBA" id="ARBA00039167"/>
    </source>
</evidence>
<dbReference type="PANTHER" id="PTHR11246">
    <property type="entry name" value="PRE-MRNA SPLICING FACTOR"/>
    <property type="match status" value="1"/>
</dbReference>
<organism evidence="12">
    <name type="scientific">Vanderwaltozyma polyspora (strain ATCC 22028 / DSM 70294 / BCRC 21397 / CBS 2163 / NBRC 10782 / NRRL Y-8283 / UCD 57-17)</name>
    <name type="common">Kluyveromyces polysporus</name>
    <dbReference type="NCBI Taxonomy" id="436907"/>
    <lineage>
        <taxon>Eukaryota</taxon>
        <taxon>Fungi</taxon>
        <taxon>Dikarya</taxon>
        <taxon>Ascomycota</taxon>
        <taxon>Saccharomycotina</taxon>
        <taxon>Saccharomycetes</taxon>
        <taxon>Saccharomycetales</taxon>
        <taxon>Saccharomycetaceae</taxon>
        <taxon>Vanderwaltozyma</taxon>
    </lineage>
</organism>
<keyword evidence="3" id="KW-0507">mRNA processing</keyword>
<dbReference type="GO" id="GO:0071006">
    <property type="term" value="C:U2-type catalytic step 1 spliceosome"/>
    <property type="evidence" value="ECO:0007669"/>
    <property type="project" value="EnsemblFungi"/>
</dbReference>
<dbReference type="PhylomeDB" id="A7TEK9"/>
<dbReference type="GO" id="GO:0000974">
    <property type="term" value="C:Prp19 complex"/>
    <property type="evidence" value="ECO:0007669"/>
    <property type="project" value="EnsemblFungi"/>
</dbReference>
<keyword evidence="5" id="KW-0677">Repeat</keyword>
<dbReference type="eggNOG" id="KOG1915">
    <property type="taxonomic scope" value="Eukaryota"/>
</dbReference>
<sequence>MSDTNGQITSDQLFKEALEKKKQSKLITKVDVLDLEELKDLQRRKRSEYEGYLKRNRLDMGQWIRYAQFEVDQHDLKRARSIFERALLVDNSHVPLWIRYIDTELKNKYINHARNLLNLAINTLPRVDKFWYKYLLVEESLGNTDIVRSLYIKWISLEPLPNAWNSFIDFEIRQNNFDGVRETFLRYVLVHPSSDTWFRWIDFELTYGDVPKIRKVYSTAIDTLVSYSDSSSDFINESIKILIAFANWESTQEEYERAKALFQLGSQKWPENTEIRDATIKFEKTFGDSATLDNNIILRRKTKYEAELNLNPKNYDNWWIYLDLLEAYYSTEYLTKLESAVTDNTPDDKVKSLEWERYIYLWIRCLTHLELKSSDISNCRRLYNKLIKEIIPHKLFSFSEVWILYANFEIRQDEITSARKILGMALGMCPDEKIFQRYIDIEIKLREFDRVRKIYEKYVLFSPDHIKPWTDYAQLESNLGDEERARGIFKIALSDSIKCLSEASKILLFKSFITFETDSENYGGARNVYESLLEFTNYATQVWIDFAYFEASAPTEAQLEQINRQDSSTEDGDSEDEFEFEPSKENFDRARAVFERGIEHFKNIGDTQSRINMLESLQVFENSYGDVTTQKSALGRLPEPKRSKKFKDGIEIEYIDYIFPDDVSAEPKPNISKILDLAKSWEVEQRG</sequence>
<dbReference type="InterPro" id="IPR011990">
    <property type="entry name" value="TPR-like_helical_dom_sf"/>
</dbReference>
<dbReference type="RefSeq" id="XP_001647174.1">
    <property type="nucleotide sequence ID" value="XM_001647124.1"/>
</dbReference>
<dbReference type="Gene3D" id="1.25.40.10">
    <property type="entry name" value="Tetratricopeptide repeat domain"/>
    <property type="match status" value="3"/>
</dbReference>
<evidence type="ECO:0000259" key="10">
    <source>
        <dbReference type="Pfam" id="PF23233"/>
    </source>
</evidence>
<evidence type="ECO:0000256" key="4">
    <source>
        <dbReference type="ARBA" id="ARBA00022728"/>
    </source>
</evidence>
<dbReference type="GO" id="GO:0071011">
    <property type="term" value="C:precatalytic spliceosome"/>
    <property type="evidence" value="ECO:0007669"/>
    <property type="project" value="TreeGrafter"/>
</dbReference>
<dbReference type="InterPro" id="IPR045075">
    <property type="entry name" value="Syf1-like"/>
</dbReference>
<dbReference type="PANTHER" id="PTHR11246:SF3">
    <property type="entry name" value="CROOKED NECK-LIKE PROTEIN 1"/>
    <property type="match status" value="1"/>
</dbReference>
<dbReference type="InterPro" id="IPR003107">
    <property type="entry name" value="HAT"/>
</dbReference>
<evidence type="ECO:0000256" key="1">
    <source>
        <dbReference type="ARBA" id="ARBA00004123"/>
    </source>
</evidence>
<dbReference type="KEGG" id="vpo:Kpol_1036p61"/>
<dbReference type="InterPro" id="IPR055433">
    <property type="entry name" value="HAT_Syf1-like_N"/>
</dbReference>
<proteinExistence type="inferred from homology"/>
<dbReference type="GO" id="GO:0071004">
    <property type="term" value="C:U2-type prespliceosome"/>
    <property type="evidence" value="ECO:0007669"/>
    <property type="project" value="EnsemblFungi"/>
</dbReference>
<comment type="similarity">
    <text evidence="2">Belongs to the crooked-neck family.</text>
</comment>
<keyword evidence="12" id="KW-1185">Reference proteome</keyword>
<evidence type="ECO:0000256" key="2">
    <source>
        <dbReference type="ARBA" id="ARBA00008644"/>
    </source>
</evidence>
<feature type="domain" description="Pre-mRNA-splicing factor Syf1-like N-terminal HAT-repeats" evidence="10">
    <location>
        <begin position="47"/>
        <end position="192"/>
    </location>
</feature>
<dbReference type="GO" id="GO:0006270">
    <property type="term" value="P:DNA replication initiation"/>
    <property type="evidence" value="ECO:0007669"/>
    <property type="project" value="EnsemblFungi"/>
</dbReference>
<keyword evidence="7" id="KW-0539">Nucleus</keyword>
<dbReference type="Pfam" id="PF23233">
    <property type="entry name" value="HAT_Syf1_CNRKL1_N"/>
    <property type="match status" value="2"/>
</dbReference>
<dbReference type="OrthoDB" id="541719at2759"/>
<dbReference type="GO" id="GO:0071008">
    <property type="term" value="C:U2-type post-mRNA release spliceosomal complex"/>
    <property type="evidence" value="ECO:0007669"/>
    <property type="project" value="EnsemblFungi"/>
</dbReference>
<evidence type="ECO:0000256" key="3">
    <source>
        <dbReference type="ARBA" id="ARBA00022664"/>
    </source>
</evidence>
<name>A7TEK9_VANPO</name>
<dbReference type="Proteomes" id="UP000000267">
    <property type="component" value="Unassembled WGS sequence"/>
</dbReference>
<evidence type="ECO:0000313" key="11">
    <source>
        <dbReference type="EMBL" id="EDO19316.1"/>
    </source>
</evidence>
<feature type="compositionally biased region" description="Acidic residues" evidence="9">
    <location>
        <begin position="568"/>
        <end position="580"/>
    </location>
</feature>
<dbReference type="STRING" id="436907.A7TEK9"/>
<evidence type="ECO:0000256" key="5">
    <source>
        <dbReference type="ARBA" id="ARBA00022737"/>
    </source>
</evidence>
<evidence type="ECO:0000256" key="7">
    <source>
        <dbReference type="ARBA" id="ARBA00023242"/>
    </source>
</evidence>
<comment type="subcellular location">
    <subcellularLocation>
        <location evidence="1">Nucleus</location>
    </subcellularLocation>
</comment>
<dbReference type="InParanoid" id="A7TEK9"/>
<dbReference type="AlphaFoldDB" id="A7TEK9"/>
<dbReference type="FunCoup" id="A7TEK9">
    <property type="interactions" value="1139"/>
</dbReference>
<dbReference type="HOGENOM" id="CLU_011554_1_0_1"/>
<dbReference type="GeneID" id="5547656"/>
<dbReference type="GO" id="GO:0003682">
    <property type="term" value="F:chromatin binding"/>
    <property type="evidence" value="ECO:0007669"/>
    <property type="project" value="EnsemblFungi"/>
</dbReference>
<keyword evidence="6" id="KW-0508">mRNA splicing</keyword>
<reference evidence="11 12" key="1">
    <citation type="journal article" date="2007" name="Proc. Natl. Acad. Sci. U.S.A.">
        <title>Independent sorting-out of thousands of duplicated gene pairs in two yeast species descended from a whole-genome duplication.</title>
        <authorList>
            <person name="Scannell D.R."/>
            <person name="Frank A.C."/>
            <person name="Conant G.C."/>
            <person name="Byrne K.P."/>
            <person name="Woolfit M."/>
            <person name="Wolfe K.H."/>
        </authorList>
    </citation>
    <scope>NUCLEOTIDE SEQUENCE [LARGE SCALE GENOMIC DNA]</scope>
    <source>
        <strain evidence="12">ATCC 22028 / DSM 70294 / BCRC 21397 / CBS 2163 / NBRC 10782 / NRRL Y-8283 / UCD 57-17</strain>
    </source>
</reference>
<evidence type="ECO:0000256" key="9">
    <source>
        <dbReference type="SAM" id="MobiDB-lite"/>
    </source>
</evidence>
<gene>
    <name evidence="11" type="ORF">Kpol_1036p61</name>
</gene>
<dbReference type="GO" id="GO:0000785">
    <property type="term" value="C:chromatin"/>
    <property type="evidence" value="ECO:0007669"/>
    <property type="project" value="EnsemblFungi"/>
</dbReference>
<dbReference type="GO" id="GO:0071007">
    <property type="term" value="C:U2-type catalytic step 2 spliceosome"/>
    <property type="evidence" value="ECO:0007669"/>
    <property type="project" value="EnsemblFungi"/>
</dbReference>
<dbReference type="OMA" id="HIKVWIS"/>